<reference evidence="8 9" key="1">
    <citation type="journal article" date="2013" name="Genome Announc.">
        <title>Complete Genome Sequence of the Thermophilic and Facultatively Chemolithoautotrophic Sulfate Reducer Archaeoglobus sulfaticallidus Strain PM70-1T.</title>
        <authorList>
            <person name="Stokke R."/>
            <person name="Hocking W.P."/>
            <person name="Steinsbu B.O."/>
            <person name="Steen I.H."/>
        </authorList>
    </citation>
    <scope>NUCLEOTIDE SEQUENCE [LARGE SCALE GENOMIC DNA]</scope>
    <source>
        <strain evidence="8">PM70-1</strain>
    </source>
</reference>
<dbReference type="SUPFAM" id="SSF102114">
    <property type="entry name" value="Radical SAM enzymes"/>
    <property type="match status" value="1"/>
</dbReference>
<organism evidence="8 9">
    <name type="scientific">Archaeoglobus sulfaticallidus PM70-1</name>
    <dbReference type="NCBI Taxonomy" id="387631"/>
    <lineage>
        <taxon>Archaea</taxon>
        <taxon>Methanobacteriati</taxon>
        <taxon>Methanobacteriota</taxon>
        <taxon>Archaeoglobi</taxon>
        <taxon>Archaeoglobales</taxon>
        <taxon>Archaeoglobaceae</taxon>
        <taxon>Archaeoglobus</taxon>
    </lineage>
</organism>
<dbReference type="InterPro" id="IPR017200">
    <property type="entry name" value="PqqE-like"/>
</dbReference>
<comment type="cofactor">
    <cofactor evidence="1">
        <name>[4Fe-4S] cluster</name>
        <dbReference type="ChEBI" id="CHEBI:49883"/>
    </cofactor>
</comment>
<evidence type="ECO:0000313" key="8">
    <source>
        <dbReference type="EMBL" id="AGK60137.1"/>
    </source>
</evidence>
<dbReference type="Pfam" id="PF04055">
    <property type="entry name" value="Radical_SAM"/>
    <property type="match status" value="1"/>
</dbReference>
<keyword evidence="5" id="KW-0408">Iron</keyword>
<dbReference type="CDD" id="cd01335">
    <property type="entry name" value="Radical_SAM"/>
    <property type="match status" value="1"/>
</dbReference>
<evidence type="ECO:0000256" key="4">
    <source>
        <dbReference type="ARBA" id="ARBA00022723"/>
    </source>
</evidence>
<dbReference type="STRING" id="387631.Asulf_00101"/>
<keyword evidence="6" id="KW-0411">Iron-sulfur</keyword>
<dbReference type="Gene3D" id="3.20.20.70">
    <property type="entry name" value="Aldolase class I"/>
    <property type="match status" value="1"/>
</dbReference>
<dbReference type="GO" id="GO:0051539">
    <property type="term" value="F:4 iron, 4 sulfur cluster binding"/>
    <property type="evidence" value="ECO:0007669"/>
    <property type="project" value="UniProtKB-KW"/>
</dbReference>
<gene>
    <name evidence="8" type="ORF">Asulf_00101</name>
</gene>
<dbReference type="NCBIfam" id="TIGR04053">
    <property type="entry name" value="TIGR04053 family radical SAM/SPASM domain-containing protein"/>
    <property type="match status" value="1"/>
</dbReference>
<evidence type="ECO:0000259" key="7">
    <source>
        <dbReference type="PROSITE" id="PS51918"/>
    </source>
</evidence>
<feature type="domain" description="Radical SAM core" evidence="7">
    <location>
        <begin position="6"/>
        <end position="223"/>
    </location>
</feature>
<evidence type="ECO:0000313" key="9">
    <source>
        <dbReference type="Proteomes" id="UP000013307"/>
    </source>
</evidence>
<keyword evidence="3" id="KW-0949">S-adenosyl-L-methionine</keyword>
<dbReference type="GeneID" id="15391747"/>
<dbReference type="InterPro" id="IPR013785">
    <property type="entry name" value="Aldolase_TIM"/>
</dbReference>
<dbReference type="HOGENOM" id="CLU_009273_4_0_2"/>
<keyword evidence="9" id="KW-1185">Reference proteome</keyword>
<keyword evidence="2" id="KW-0004">4Fe-4S</keyword>
<dbReference type="SFLD" id="SFLDG01067">
    <property type="entry name" value="SPASM/twitch_domain_containing"/>
    <property type="match status" value="1"/>
</dbReference>
<dbReference type="Pfam" id="PF13186">
    <property type="entry name" value="SPASM"/>
    <property type="match status" value="1"/>
</dbReference>
<accession>N0BD19</accession>
<dbReference type="InterPro" id="IPR007197">
    <property type="entry name" value="rSAM"/>
</dbReference>
<dbReference type="PIRSF" id="PIRSF037420">
    <property type="entry name" value="PQQ_syn_pqqE"/>
    <property type="match status" value="1"/>
</dbReference>
<evidence type="ECO:0000256" key="3">
    <source>
        <dbReference type="ARBA" id="ARBA00022691"/>
    </source>
</evidence>
<dbReference type="GO" id="GO:0046872">
    <property type="term" value="F:metal ion binding"/>
    <property type="evidence" value="ECO:0007669"/>
    <property type="project" value="UniProtKB-KW"/>
</dbReference>
<dbReference type="SFLD" id="SFLDG01386">
    <property type="entry name" value="main_SPASM_domain-containing"/>
    <property type="match status" value="1"/>
</dbReference>
<dbReference type="EMBL" id="CP005290">
    <property type="protein sequence ID" value="AGK60137.1"/>
    <property type="molecule type" value="Genomic_DNA"/>
</dbReference>
<dbReference type="InterPro" id="IPR058240">
    <property type="entry name" value="rSAM_sf"/>
</dbReference>
<proteinExistence type="predicted"/>
<dbReference type="PROSITE" id="PS51918">
    <property type="entry name" value="RADICAL_SAM"/>
    <property type="match status" value="1"/>
</dbReference>
<dbReference type="SMART" id="SM00729">
    <property type="entry name" value="Elp3"/>
    <property type="match status" value="1"/>
</dbReference>
<dbReference type="PANTHER" id="PTHR11228:SF34">
    <property type="entry name" value="TUNGSTEN-CONTAINING ALDEHYDE FERREDOXIN OXIDOREDUCTASE COFACTOR MODIFYING PROTEIN"/>
    <property type="match status" value="1"/>
</dbReference>
<sequence>MMFDIMEKPFIIFWELTRACKLACKHCRAKAQRKRHPDELNFEEVKKVIGQITEFSKPYPLVVITGGDPLMREDVFDIVREGVSKGLRIAIAFSGTDLADESTLEELKRAGVARVAISIDGSEKVHDSFRGIKGTFRMSMDILENARNISLSTQINTTVTNHNIMHLHEIARIAIENEVTLWDVFFVVPTGRARMEYLPTSQQFEDILNWLYDLSMLKNLNVKSSAATHLRRIEIQRKKGIKYVSDFYFRLLDELKSLPEMKDGGKIIGHSKSIAMDGIKRMMGITDGRGMFFISHIGEVYPSGFLPINAGNIREMSLKEIYCKSEIFTQLKNPDLLKGKCGRCEFRKICGGSRARAYAMSGDYLAEEPRCIYQPEH</sequence>
<dbReference type="SFLD" id="SFLDS00029">
    <property type="entry name" value="Radical_SAM"/>
    <property type="match status" value="1"/>
</dbReference>
<evidence type="ECO:0000256" key="1">
    <source>
        <dbReference type="ARBA" id="ARBA00001966"/>
    </source>
</evidence>
<dbReference type="PANTHER" id="PTHR11228">
    <property type="entry name" value="RADICAL SAM DOMAIN PROTEIN"/>
    <property type="match status" value="1"/>
</dbReference>
<dbReference type="RefSeq" id="WP_015589736.1">
    <property type="nucleotide sequence ID" value="NC_021169.1"/>
</dbReference>
<dbReference type="NCBIfam" id="TIGR04085">
    <property type="entry name" value="rSAM_more_4Fe4S"/>
    <property type="match status" value="1"/>
</dbReference>
<dbReference type="Proteomes" id="UP000013307">
    <property type="component" value="Chromosome"/>
</dbReference>
<dbReference type="CDD" id="cd21123">
    <property type="entry name" value="SPASM_MftC-like"/>
    <property type="match status" value="1"/>
</dbReference>
<evidence type="ECO:0000256" key="2">
    <source>
        <dbReference type="ARBA" id="ARBA00022485"/>
    </source>
</evidence>
<protein>
    <submittedName>
        <fullName evidence="8">Radical SAM protein, BA_1875 family</fullName>
    </submittedName>
</protein>
<dbReference type="InterPro" id="IPR006638">
    <property type="entry name" value="Elp3/MiaA/NifB-like_rSAM"/>
</dbReference>
<dbReference type="AlphaFoldDB" id="N0BD19"/>
<dbReference type="KEGG" id="ast:Asulf_00101"/>
<dbReference type="GO" id="GO:0003824">
    <property type="term" value="F:catalytic activity"/>
    <property type="evidence" value="ECO:0007669"/>
    <property type="project" value="InterPro"/>
</dbReference>
<evidence type="ECO:0000256" key="6">
    <source>
        <dbReference type="ARBA" id="ARBA00023014"/>
    </source>
</evidence>
<evidence type="ECO:0000256" key="5">
    <source>
        <dbReference type="ARBA" id="ARBA00023004"/>
    </source>
</evidence>
<dbReference type="InterPro" id="IPR023885">
    <property type="entry name" value="4Fe4S-binding_SPASM_dom"/>
</dbReference>
<dbReference type="InterPro" id="IPR050377">
    <property type="entry name" value="Radical_SAM_PqqE_MftC-like"/>
</dbReference>
<name>N0BD19_9EURY</name>
<dbReference type="eggNOG" id="arCOG00940">
    <property type="taxonomic scope" value="Archaea"/>
</dbReference>
<keyword evidence="4" id="KW-0479">Metal-binding</keyword>